<evidence type="ECO:0000256" key="8">
    <source>
        <dbReference type="ARBA" id="ARBA00047984"/>
    </source>
</evidence>
<dbReference type="eggNOG" id="KOG0334">
    <property type="taxonomic scope" value="Eukaryota"/>
</dbReference>
<feature type="domain" description="Helicase C-terminal" evidence="12">
    <location>
        <begin position="527"/>
        <end position="698"/>
    </location>
</feature>
<evidence type="ECO:0000256" key="7">
    <source>
        <dbReference type="ARBA" id="ARBA00038511"/>
    </source>
</evidence>
<evidence type="ECO:0000256" key="6">
    <source>
        <dbReference type="ARBA" id="ARBA00023187"/>
    </source>
</evidence>
<dbReference type="GeneID" id="96905117"/>
<comment type="similarity">
    <text evidence="7">Belongs to the DEAD box helicase family. DDX46/PRP5 subfamily.</text>
</comment>
<organism evidence="14 15">
    <name type="scientific">Naumovozyma castellii</name>
    <name type="common">Yeast</name>
    <name type="synonym">Saccharomyces castellii</name>
    <dbReference type="NCBI Taxonomy" id="27288"/>
    <lineage>
        <taxon>Eukaryota</taxon>
        <taxon>Fungi</taxon>
        <taxon>Dikarya</taxon>
        <taxon>Ascomycota</taxon>
        <taxon>Saccharomycotina</taxon>
        <taxon>Saccharomycetes</taxon>
        <taxon>Saccharomycetales</taxon>
        <taxon>Saccharomycetaceae</taxon>
        <taxon>Naumovozyma</taxon>
    </lineage>
</organism>
<evidence type="ECO:0000313" key="14">
    <source>
        <dbReference type="EMBL" id="CCC71438.1"/>
    </source>
</evidence>
<evidence type="ECO:0000256" key="3">
    <source>
        <dbReference type="ARBA" id="ARBA00022801"/>
    </source>
</evidence>
<keyword evidence="3" id="KW-0378">Hydrolase</keyword>
<keyword evidence="4" id="KW-0347">Helicase</keyword>
<evidence type="ECO:0000259" key="12">
    <source>
        <dbReference type="PROSITE" id="PS51194"/>
    </source>
</evidence>
<dbReference type="PROSITE" id="PS00039">
    <property type="entry name" value="DEAD_ATP_HELICASE"/>
    <property type="match status" value="1"/>
</dbReference>
<dbReference type="FunCoup" id="G0VIW1">
    <property type="interactions" value="1147"/>
</dbReference>
<feature type="compositionally biased region" description="Basic and acidic residues" evidence="10">
    <location>
        <begin position="8"/>
        <end position="35"/>
    </location>
</feature>
<dbReference type="InterPro" id="IPR014014">
    <property type="entry name" value="RNA_helicase_DEAD_Q_motif"/>
</dbReference>
<dbReference type="InterPro" id="IPR027417">
    <property type="entry name" value="P-loop_NTPase"/>
</dbReference>
<dbReference type="InterPro" id="IPR001650">
    <property type="entry name" value="Helicase_C-like"/>
</dbReference>
<dbReference type="PROSITE" id="PS51194">
    <property type="entry name" value="HELICASE_CTER"/>
    <property type="match status" value="1"/>
</dbReference>
<dbReference type="Proteomes" id="UP000001640">
    <property type="component" value="Chromosome 8"/>
</dbReference>
<dbReference type="Gene3D" id="3.40.50.300">
    <property type="entry name" value="P-loop containing nucleotide triphosphate hydrolases"/>
    <property type="match status" value="2"/>
</dbReference>
<dbReference type="SMART" id="SM00490">
    <property type="entry name" value="HELICc"/>
    <property type="match status" value="1"/>
</dbReference>
<keyword evidence="6" id="KW-0507">mRNA processing</keyword>
<dbReference type="AlphaFoldDB" id="G0VIW1"/>
<keyword evidence="15" id="KW-1185">Reference proteome</keyword>
<keyword evidence="5" id="KW-0067">ATP-binding</keyword>
<keyword evidence="6" id="KW-0508">mRNA splicing</keyword>
<dbReference type="InterPro" id="IPR011545">
    <property type="entry name" value="DEAD/DEAH_box_helicase_dom"/>
</dbReference>
<dbReference type="GO" id="GO:0016787">
    <property type="term" value="F:hydrolase activity"/>
    <property type="evidence" value="ECO:0007669"/>
    <property type="project" value="UniProtKB-KW"/>
</dbReference>
<feature type="region of interest" description="Disordered" evidence="10">
    <location>
        <begin position="1"/>
        <end position="64"/>
    </location>
</feature>
<dbReference type="PANTHER" id="PTHR47958">
    <property type="entry name" value="ATP-DEPENDENT RNA HELICASE DBP3"/>
    <property type="match status" value="1"/>
</dbReference>
<dbReference type="PROSITE" id="PS51195">
    <property type="entry name" value="Q_MOTIF"/>
    <property type="match status" value="1"/>
</dbReference>
<gene>
    <name evidence="14" type="primary">NCAS0H01280</name>
    <name evidence="14" type="ordered locus">NCAS_0H01280</name>
</gene>
<dbReference type="RefSeq" id="XP_003677787.1">
    <property type="nucleotide sequence ID" value="XM_003677739.1"/>
</dbReference>
<feature type="compositionally biased region" description="Polar residues" evidence="10">
    <location>
        <begin position="132"/>
        <end position="142"/>
    </location>
</feature>
<proteinExistence type="inferred from homology"/>
<protein>
    <recommendedName>
        <fullName evidence="1">RNA helicase</fullName>
        <ecNumber evidence="1">3.6.4.13</ecNumber>
    </recommendedName>
</protein>
<dbReference type="Pfam" id="PF00271">
    <property type="entry name" value="Helicase_C"/>
    <property type="match status" value="1"/>
</dbReference>
<feature type="domain" description="DEAD-box RNA helicase Q" evidence="13">
    <location>
        <begin position="290"/>
        <end position="319"/>
    </location>
</feature>
<dbReference type="GO" id="GO:0000348">
    <property type="term" value="P:mRNA branch site recognition"/>
    <property type="evidence" value="ECO:0007669"/>
    <property type="project" value="EnsemblFungi"/>
</dbReference>
<dbReference type="GO" id="GO:0003724">
    <property type="term" value="F:RNA helicase activity"/>
    <property type="evidence" value="ECO:0007669"/>
    <property type="project" value="UniProtKB-EC"/>
</dbReference>
<dbReference type="EMBL" id="HE576759">
    <property type="protein sequence ID" value="CCC71438.1"/>
    <property type="molecule type" value="Genomic_DNA"/>
</dbReference>
<dbReference type="GO" id="GO:0003676">
    <property type="term" value="F:nucleic acid binding"/>
    <property type="evidence" value="ECO:0007669"/>
    <property type="project" value="InterPro"/>
</dbReference>
<sequence>MIPINSEDSSHDEPPNGGKITEKQRLLQERREKLAKWKQKKTQQDLEKKKPVTNVETNLPLAAKDKFAERTSKLEEWKRKKRERDAERKLQDQKSVASTEEKQQNIVSKKRKKKKQTILFGDDVDESKEEASSNIQTTNESLTEIYKPSSIDLAPVRHHSNIDSKKPDPLDEFMNSLGNSSANSTSFEGRTIAGDLLDAEDESLMTGISHEKPSTDDGVENSRYTKLAKLKAKKKVTEVLYDKSTLEPFQKNFYAEPEDIKQMSDSEIEELRLSLDNIKVKGTNCPLPITRWSQLGLNTDTMNLITKNLRYETLTPIQSQAIPAIMSGRDVIGISKTGSGKTISYLLPLLRHIKAQRPLSKNETGPLGLILAPTRELALQIHDEIERFIVHDENIRSICCTGGSELKKQINDLKRGVQIVVATPGRFIDLLTLNTGKLVSTERITFVIMDEADRLFDLGFEPQITQIMKTIRPDKQCVLFSATFPNKLRNFAMRILNSPLSITINSNNLVNENVEQKVAICETDSAKFQELLTILQNQNKQQDQCENDEDEEREDETTLDKKTIIFVASQQICDLLYSQLVNFGYSLFAIHAGKPYQERITNLEGFKNTKNSILICTEVLSRGLNVPEVSLVIIYNAVKTFAQYVHTTGRTARGNLHGIAITLLLPSELTAGYILFKAMRANEKEKHDPFIIETLQGMAEEFEKGMKVGKYRLSKGFGGKGLDNLENKREEKQTEERRKYSPANTGTSDASKGKTNLEEGGEVTQDTNSIEIPKLEYAILQNKNPDGSITFSADVNVNDLPQLVRWEATKNTTLMFIKHETGCSITNKGKYYPEGKSPSTDKDEPKLYLLIESKDEKDIRLSIELLEEKVREGIRKVEYQTLKSNKY</sequence>
<feature type="domain" description="Helicase ATP-binding" evidence="11">
    <location>
        <begin position="322"/>
        <end position="502"/>
    </location>
</feature>
<dbReference type="GO" id="GO:0005524">
    <property type="term" value="F:ATP binding"/>
    <property type="evidence" value="ECO:0007669"/>
    <property type="project" value="UniProtKB-KW"/>
</dbReference>
<dbReference type="Pfam" id="PF00270">
    <property type="entry name" value="DEAD"/>
    <property type="match status" value="1"/>
</dbReference>
<evidence type="ECO:0000256" key="10">
    <source>
        <dbReference type="SAM" id="MobiDB-lite"/>
    </source>
</evidence>
<evidence type="ECO:0000313" key="15">
    <source>
        <dbReference type="Proteomes" id="UP000001640"/>
    </source>
</evidence>
<evidence type="ECO:0000256" key="2">
    <source>
        <dbReference type="ARBA" id="ARBA00022741"/>
    </source>
</evidence>
<dbReference type="STRING" id="1064592.G0VIW1"/>
<dbReference type="SMART" id="SM00487">
    <property type="entry name" value="DEXDc"/>
    <property type="match status" value="1"/>
</dbReference>
<dbReference type="SUPFAM" id="SSF52540">
    <property type="entry name" value="P-loop containing nucleoside triphosphate hydrolases"/>
    <property type="match status" value="2"/>
</dbReference>
<evidence type="ECO:0000256" key="9">
    <source>
        <dbReference type="PROSITE-ProRule" id="PRU00552"/>
    </source>
</evidence>
<accession>G0VIW1</accession>
<dbReference type="EC" id="3.6.4.13" evidence="1"/>
<dbReference type="InterPro" id="IPR014001">
    <property type="entry name" value="Helicase_ATP-bd"/>
</dbReference>
<feature type="compositionally biased region" description="Basic and acidic residues" evidence="10">
    <location>
        <begin position="77"/>
        <end position="92"/>
    </location>
</feature>
<reference key="2">
    <citation type="submission" date="2011-08" db="EMBL/GenBank/DDBJ databases">
        <title>Genome sequence of Naumovozyma castellii.</title>
        <authorList>
            <person name="Gordon J.L."/>
            <person name="Armisen D."/>
            <person name="Proux-Wera E."/>
            <person name="OhEigeartaigh S.S."/>
            <person name="Byrne K.P."/>
            <person name="Wolfe K.H."/>
        </authorList>
    </citation>
    <scope>NUCLEOTIDE SEQUENCE</scope>
    <source>
        <strain>Type strain:CBS 4309</strain>
    </source>
</reference>
<feature type="region of interest" description="Disordered" evidence="10">
    <location>
        <begin position="722"/>
        <end position="766"/>
    </location>
</feature>
<reference evidence="14 15" key="1">
    <citation type="journal article" date="2011" name="Proc. Natl. Acad. Sci. U.S.A.">
        <title>Evolutionary erosion of yeast sex chromosomes by mating-type switching accidents.</title>
        <authorList>
            <person name="Gordon J.L."/>
            <person name="Armisen D."/>
            <person name="Proux-Wera E."/>
            <person name="Oheigeartaigh S.S."/>
            <person name="Byrne K.P."/>
            <person name="Wolfe K.H."/>
        </authorList>
    </citation>
    <scope>NUCLEOTIDE SEQUENCE [LARGE SCALE GENOMIC DNA]</scope>
    <source>
        <strain evidence="15">ATCC 76901 / BCRC 22586 / CBS 4309 / NBRC 1992 / NRRL Y-12630</strain>
    </source>
</reference>
<keyword evidence="2" id="KW-0547">Nucleotide-binding</keyword>
<dbReference type="PROSITE" id="PS51192">
    <property type="entry name" value="HELICASE_ATP_BIND_1"/>
    <property type="match status" value="1"/>
</dbReference>
<evidence type="ECO:0000259" key="11">
    <source>
        <dbReference type="PROSITE" id="PS51192"/>
    </source>
</evidence>
<evidence type="ECO:0000256" key="1">
    <source>
        <dbReference type="ARBA" id="ARBA00012552"/>
    </source>
</evidence>
<evidence type="ECO:0000256" key="5">
    <source>
        <dbReference type="ARBA" id="ARBA00022840"/>
    </source>
</evidence>
<evidence type="ECO:0000259" key="13">
    <source>
        <dbReference type="PROSITE" id="PS51195"/>
    </source>
</evidence>
<name>G0VIW1_NAUCA</name>
<feature type="compositionally biased region" description="Basic and acidic residues" evidence="10">
    <location>
        <begin position="723"/>
        <end position="739"/>
    </location>
</feature>
<dbReference type="KEGG" id="ncs:NCAS_0H01280"/>
<feature type="region of interest" description="Disordered" evidence="10">
    <location>
        <begin position="77"/>
        <end position="143"/>
    </location>
</feature>
<feature type="short sequence motif" description="Q motif" evidence="9">
    <location>
        <begin position="290"/>
        <end position="319"/>
    </location>
</feature>
<dbReference type="OMA" id="FAQYVHT"/>
<comment type="catalytic activity">
    <reaction evidence="8">
        <text>ATP + H2O = ADP + phosphate + H(+)</text>
        <dbReference type="Rhea" id="RHEA:13065"/>
        <dbReference type="ChEBI" id="CHEBI:15377"/>
        <dbReference type="ChEBI" id="CHEBI:15378"/>
        <dbReference type="ChEBI" id="CHEBI:30616"/>
        <dbReference type="ChEBI" id="CHEBI:43474"/>
        <dbReference type="ChEBI" id="CHEBI:456216"/>
        <dbReference type="EC" id="3.6.4.13"/>
    </reaction>
</comment>
<dbReference type="OrthoDB" id="196131at2759"/>
<dbReference type="InterPro" id="IPR056149">
    <property type="entry name" value="PRP5/DDX46/KHDC4_KH"/>
</dbReference>
<dbReference type="CDD" id="cd18787">
    <property type="entry name" value="SF2_C_DEAD"/>
    <property type="match status" value="1"/>
</dbReference>
<dbReference type="InterPro" id="IPR000629">
    <property type="entry name" value="RNA-helicase_DEAD-box_CS"/>
</dbReference>
<evidence type="ECO:0000256" key="4">
    <source>
        <dbReference type="ARBA" id="ARBA00022806"/>
    </source>
</evidence>
<dbReference type="InParanoid" id="G0VIW1"/>
<dbReference type="Pfam" id="PF23469">
    <property type="entry name" value="KH_12"/>
    <property type="match status" value="1"/>
</dbReference>
<dbReference type="HOGENOM" id="CLU_003041_0_2_1"/>